<name>A0ABQ2YMV9_9ACTN</name>
<feature type="region of interest" description="Disordered" evidence="6">
    <location>
        <begin position="287"/>
        <end position="460"/>
    </location>
</feature>
<dbReference type="InterPro" id="IPR002372">
    <property type="entry name" value="PQQ_rpt_dom"/>
</dbReference>
<feature type="region of interest" description="Disordered" evidence="6">
    <location>
        <begin position="531"/>
        <end position="566"/>
    </location>
</feature>
<dbReference type="Gene3D" id="1.10.510.10">
    <property type="entry name" value="Transferase(Phosphotransferase) domain 1"/>
    <property type="match status" value="1"/>
</dbReference>
<dbReference type="Proteomes" id="UP000659223">
    <property type="component" value="Unassembled WGS sequence"/>
</dbReference>
<dbReference type="InterPro" id="IPR015943">
    <property type="entry name" value="WD40/YVTN_repeat-like_dom_sf"/>
</dbReference>
<protein>
    <recommendedName>
        <fullName evidence="7">Protein kinase domain-containing protein</fullName>
    </recommendedName>
</protein>
<evidence type="ECO:0000256" key="2">
    <source>
        <dbReference type="ARBA" id="ARBA00022741"/>
    </source>
</evidence>
<gene>
    <name evidence="8" type="ORF">GCM10010324_39170</name>
</gene>
<feature type="compositionally biased region" description="Low complexity" evidence="6">
    <location>
        <begin position="423"/>
        <end position="432"/>
    </location>
</feature>
<dbReference type="InterPro" id="IPR017441">
    <property type="entry name" value="Protein_kinase_ATP_BS"/>
</dbReference>
<feature type="compositionally biased region" description="Low complexity" evidence="6">
    <location>
        <begin position="294"/>
        <end position="314"/>
    </location>
</feature>
<feature type="compositionally biased region" description="Low complexity" evidence="6">
    <location>
        <begin position="358"/>
        <end position="374"/>
    </location>
</feature>
<feature type="domain" description="Protein kinase" evidence="7">
    <location>
        <begin position="18"/>
        <end position="271"/>
    </location>
</feature>
<dbReference type="InterPro" id="IPR000719">
    <property type="entry name" value="Prot_kinase_dom"/>
</dbReference>
<dbReference type="SMART" id="SM00220">
    <property type="entry name" value="S_TKc"/>
    <property type="match status" value="1"/>
</dbReference>
<proteinExistence type="predicted"/>
<dbReference type="CDD" id="cd14014">
    <property type="entry name" value="STKc_PknB_like"/>
    <property type="match status" value="1"/>
</dbReference>
<keyword evidence="4 5" id="KW-0067">ATP-binding</keyword>
<keyword evidence="2 5" id="KW-0547">Nucleotide-binding</keyword>
<dbReference type="PROSITE" id="PS00107">
    <property type="entry name" value="PROTEIN_KINASE_ATP"/>
    <property type="match status" value="1"/>
</dbReference>
<sequence length="969" mass="97786">MAVLEPLRETTPPRIGPYELLARLGSGGMGEVHLARGPEGTVALKTVRAALAGEPGFRARFRREIAVARSVDSPHVARLTGGDADADPPWLATEYVPGPTLAEAVRLAGPLPAATVQALGAHLVRALHAVHAAPALHRDLKPGNVLLAADGPRLIDFGVARAPDATTLTGTGLMVGTPGFMSPEHLAGGRHVVAASDVFCLASVLCYAATGENPFGDGPLAAVLHRVSQAKTDLSSVPEPLRDVLADCLHVDPAARPGTQALMERFGAPHTGDFDWPAPVRERIARGRSEAESAARSAATSARPSGPGASAPASFGRDGAQLAASGSAVPGGPEGGAAPPVGAVGVERRGDGSGVAGPAGPAGAAEWPGAPADPSAVPATGFRRDGAQLAASGSAVPGGSEGGAAPPVGAVGVERRGGGGEVAGSAGLEASATSIRRDGDQPAASGSAVPGGPEGRTPPPVAAVAAYVHDLPTMGAPQPAQGAAAHPAPGRTAAPPRGRSPLTLGLAALAAFVVGAAGVFGVYQFTRSGGDDDRAGAEAAANGKPGGAGRQEGTDGVDEDGGPDRAGVVPGQATARPAGWHAWSGRLSKGPLGCAADSTAVVCQLVDGSYEAVGAKDGKQLWRYDPVAGWETGTSASVSPTGLFIVPGGGLPPALHAGTAVLAAADRIQARDVASGKVRWEKRFGAAPGTMSFKGKPLVVDGRAFVGVSTTGQGYDLLAYDLSDGRELWRKRLASAQLARAFRQDFAPVAAKDGVVYARSERGVSAYDAATGAERGETEPFGRGCGEILVQGGSVLCGEHTGNRDGSRLTLHRLDARSLAAGEDVPMADGTARRDLHITAANDKVVVGLDDSASRVVVVDRTGRTPELVRTVPKSDAPFPRTLASAPLIVGDRLLWATNTALVQAPLDAGQGRAIPVEGAPGDRPEPEYDKKNGIDIAKSVRPPIALPVGGVVHIVYDQGAVRSVELPH</sequence>
<keyword evidence="3" id="KW-0418">Kinase</keyword>
<evidence type="ECO:0000259" key="7">
    <source>
        <dbReference type="PROSITE" id="PS50011"/>
    </source>
</evidence>
<dbReference type="SUPFAM" id="SSF56112">
    <property type="entry name" value="Protein kinase-like (PK-like)"/>
    <property type="match status" value="1"/>
</dbReference>
<feature type="compositionally biased region" description="Low complexity" evidence="6">
    <location>
        <begin position="323"/>
        <end position="345"/>
    </location>
</feature>
<dbReference type="InterPro" id="IPR018391">
    <property type="entry name" value="PQQ_b-propeller_rpt"/>
</dbReference>
<evidence type="ECO:0000256" key="1">
    <source>
        <dbReference type="ARBA" id="ARBA00022679"/>
    </source>
</evidence>
<feature type="region of interest" description="Disordered" evidence="6">
    <location>
        <begin position="472"/>
        <end position="497"/>
    </location>
</feature>
<evidence type="ECO:0000256" key="3">
    <source>
        <dbReference type="ARBA" id="ARBA00022777"/>
    </source>
</evidence>
<dbReference type="EMBL" id="BMUT01000008">
    <property type="protein sequence ID" value="GGX89700.1"/>
    <property type="molecule type" value="Genomic_DNA"/>
</dbReference>
<evidence type="ECO:0000256" key="5">
    <source>
        <dbReference type="PROSITE-ProRule" id="PRU10141"/>
    </source>
</evidence>
<dbReference type="RefSeq" id="WP_190023009.1">
    <property type="nucleotide sequence ID" value="NZ_BMUT01000008.1"/>
</dbReference>
<evidence type="ECO:0000256" key="6">
    <source>
        <dbReference type="SAM" id="MobiDB-lite"/>
    </source>
</evidence>
<organism evidence="8 9">
    <name type="scientific">Streptomyces hiroshimensis</name>
    <dbReference type="NCBI Taxonomy" id="66424"/>
    <lineage>
        <taxon>Bacteria</taxon>
        <taxon>Bacillati</taxon>
        <taxon>Actinomycetota</taxon>
        <taxon>Actinomycetes</taxon>
        <taxon>Kitasatosporales</taxon>
        <taxon>Streptomycetaceae</taxon>
        <taxon>Streptomyces</taxon>
    </lineage>
</organism>
<keyword evidence="1" id="KW-0808">Transferase</keyword>
<dbReference type="Gene3D" id="2.130.10.10">
    <property type="entry name" value="YVTN repeat-like/Quinoprotein amine dehydrogenase"/>
    <property type="match status" value="1"/>
</dbReference>
<dbReference type="Pfam" id="PF00069">
    <property type="entry name" value="Pkinase"/>
    <property type="match status" value="1"/>
</dbReference>
<dbReference type="PANTHER" id="PTHR43289">
    <property type="entry name" value="MITOGEN-ACTIVATED PROTEIN KINASE KINASE KINASE 20-RELATED"/>
    <property type="match status" value="1"/>
</dbReference>
<evidence type="ECO:0000256" key="4">
    <source>
        <dbReference type="ARBA" id="ARBA00022840"/>
    </source>
</evidence>
<dbReference type="SMART" id="SM00564">
    <property type="entry name" value="PQQ"/>
    <property type="match status" value="4"/>
</dbReference>
<dbReference type="Pfam" id="PF13360">
    <property type="entry name" value="PQQ_2"/>
    <property type="match status" value="1"/>
</dbReference>
<feature type="compositionally biased region" description="Low complexity" evidence="6">
    <location>
        <begin position="390"/>
        <end position="412"/>
    </location>
</feature>
<evidence type="ECO:0000313" key="9">
    <source>
        <dbReference type="Proteomes" id="UP000659223"/>
    </source>
</evidence>
<accession>A0ABQ2YMV9</accession>
<dbReference type="Gene3D" id="3.30.200.20">
    <property type="entry name" value="Phosphorylase Kinase, domain 1"/>
    <property type="match status" value="1"/>
</dbReference>
<dbReference type="PANTHER" id="PTHR43289:SF34">
    <property type="entry name" value="SERINE_THREONINE-PROTEIN KINASE YBDM-RELATED"/>
    <property type="match status" value="1"/>
</dbReference>
<dbReference type="PROSITE" id="PS50011">
    <property type="entry name" value="PROTEIN_KINASE_DOM"/>
    <property type="match status" value="1"/>
</dbReference>
<dbReference type="InterPro" id="IPR011009">
    <property type="entry name" value="Kinase-like_dom_sf"/>
</dbReference>
<dbReference type="InterPro" id="IPR011047">
    <property type="entry name" value="Quinoprotein_ADH-like_sf"/>
</dbReference>
<comment type="caution">
    <text evidence="8">The sequence shown here is derived from an EMBL/GenBank/DDBJ whole genome shotgun (WGS) entry which is preliminary data.</text>
</comment>
<feature type="binding site" evidence="5">
    <location>
        <position position="45"/>
    </location>
    <ligand>
        <name>ATP</name>
        <dbReference type="ChEBI" id="CHEBI:30616"/>
    </ligand>
</feature>
<keyword evidence="9" id="KW-1185">Reference proteome</keyword>
<feature type="compositionally biased region" description="Low complexity" evidence="6">
    <location>
        <begin position="475"/>
        <end position="497"/>
    </location>
</feature>
<dbReference type="SUPFAM" id="SSF50998">
    <property type="entry name" value="Quinoprotein alcohol dehydrogenase-like"/>
    <property type="match status" value="1"/>
</dbReference>
<reference evidence="9" key="1">
    <citation type="journal article" date="2019" name="Int. J. Syst. Evol. Microbiol.">
        <title>The Global Catalogue of Microorganisms (GCM) 10K type strain sequencing project: providing services to taxonomists for standard genome sequencing and annotation.</title>
        <authorList>
            <consortium name="The Broad Institute Genomics Platform"/>
            <consortium name="The Broad Institute Genome Sequencing Center for Infectious Disease"/>
            <person name="Wu L."/>
            <person name="Ma J."/>
        </authorList>
    </citation>
    <scope>NUCLEOTIDE SEQUENCE [LARGE SCALE GENOMIC DNA]</scope>
    <source>
        <strain evidence="9">JCM 4586</strain>
    </source>
</reference>
<evidence type="ECO:0000313" key="8">
    <source>
        <dbReference type="EMBL" id="GGX89700.1"/>
    </source>
</evidence>